<dbReference type="PANTHER" id="PTHR24055">
    <property type="entry name" value="MITOGEN-ACTIVATED PROTEIN KINASE"/>
    <property type="match status" value="1"/>
</dbReference>
<comment type="catalytic activity">
    <reaction evidence="10">
        <text>L-threonyl-[protein] + ATP = O-phospho-L-threonyl-[protein] + ADP + H(+)</text>
        <dbReference type="Rhea" id="RHEA:46608"/>
        <dbReference type="Rhea" id="RHEA-COMP:11060"/>
        <dbReference type="Rhea" id="RHEA-COMP:11605"/>
        <dbReference type="ChEBI" id="CHEBI:15378"/>
        <dbReference type="ChEBI" id="CHEBI:30013"/>
        <dbReference type="ChEBI" id="CHEBI:30616"/>
        <dbReference type="ChEBI" id="CHEBI:61977"/>
        <dbReference type="ChEBI" id="CHEBI:456216"/>
        <dbReference type="EC" id="2.7.11.24"/>
    </reaction>
</comment>
<evidence type="ECO:0000256" key="9">
    <source>
        <dbReference type="RuleBase" id="RU000304"/>
    </source>
</evidence>
<dbReference type="GeneID" id="17257224"/>
<dbReference type="Pfam" id="PF00069">
    <property type="entry name" value="Pkinase"/>
    <property type="match status" value="1"/>
</dbReference>
<keyword evidence="5 8" id="KW-0067">ATP-binding</keyword>
<comment type="similarity">
    <text evidence="10">Belongs to the protein kinase superfamily. Ser/Thr protein kinase family. MAP kinase subfamily.</text>
</comment>
<dbReference type="PROSITE" id="PS00107">
    <property type="entry name" value="PROTEIN_KINASE_ATP"/>
    <property type="match status" value="1"/>
</dbReference>
<dbReference type="Proteomes" id="UP000013827">
    <property type="component" value="Unassembled WGS sequence"/>
</dbReference>
<dbReference type="EnsemblProtists" id="EOD11099">
    <property type="protein sequence ID" value="EOD11099"/>
    <property type="gene ID" value="EMIHUDRAFT_452494"/>
</dbReference>
<dbReference type="SMART" id="SM00220">
    <property type="entry name" value="S_TKc"/>
    <property type="match status" value="1"/>
</dbReference>
<accession>A0A0D3IIL4</accession>
<keyword evidence="1 9" id="KW-0723">Serine/threonine-protein kinase</keyword>
<organism evidence="13 14">
    <name type="scientific">Emiliania huxleyi (strain CCMP1516)</name>
    <dbReference type="NCBI Taxonomy" id="280463"/>
    <lineage>
        <taxon>Eukaryota</taxon>
        <taxon>Haptista</taxon>
        <taxon>Haptophyta</taxon>
        <taxon>Prymnesiophyceae</taxon>
        <taxon>Isochrysidales</taxon>
        <taxon>Noelaerhabdaceae</taxon>
        <taxon>Emiliania</taxon>
    </lineage>
</organism>
<comment type="cofactor">
    <cofactor evidence="10">
        <name>Mg(2+)</name>
        <dbReference type="ChEBI" id="CHEBI:18420"/>
    </cofactor>
</comment>
<evidence type="ECO:0000256" key="10">
    <source>
        <dbReference type="RuleBase" id="RU361165"/>
    </source>
</evidence>
<dbReference type="EC" id="2.7.11.24" evidence="10"/>
<sequence length="438" mass="48369">MASSSGSSSTATTTSDIEHHTIRFFQGARPDAAANYELLSHLGRGAYGEVWAAKDPDDHSAAGGGKVAIKKINNAFCQATEAKRILRELRILRHLDHPNIIKIREVLRPQSESAFSDLWVVFDFVDLDLRKLIASPQTITVPHVQWICHQMLVGLQYLHSAHVLHRDLKPANVLLSERCEVKLCDFGLARAARVVDESDWALNEQRERAAPALARRENPLERKPPPQISRQMTSHVLILLQRYTAAIDARVDRRDRGALFPGRSCLPLSPVEDDANPEPNLDQLNVIFSAMLRFEPFKRLTALEHRFFESMTYRIDTEVPVRPCRVPRSDDSFIVGRLDTKIAVRPVDAATIDFEHAELVLAEIAHYTAVNAAARGGAEAARAEPRWAGSDLEGGDAGGSEAAAEEAVIWLPRERPNSSTSSDDGAAKSAFGGYRGAA</sequence>
<dbReference type="GO" id="GO:0004707">
    <property type="term" value="F:MAP kinase activity"/>
    <property type="evidence" value="ECO:0007669"/>
    <property type="project" value="UniProtKB-EC"/>
</dbReference>
<evidence type="ECO:0000256" key="11">
    <source>
        <dbReference type="SAM" id="MobiDB-lite"/>
    </source>
</evidence>
<dbReference type="FunFam" id="3.30.200.20:FF:000046">
    <property type="entry name" value="Mitogen-activated protein kinase"/>
    <property type="match status" value="1"/>
</dbReference>
<feature type="binding site" evidence="8">
    <location>
        <position position="71"/>
    </location>
    <ligand>
        <name>ATP</name>
        <dbReference type="ChEBI" id="CHEBI:30616"/>
    </ligand>
</feature>
<evidence type="ECO:0000313" key="14">
    <source>
        <dbReference type="Proteomes" id="UP000013827"/>
    </source>
</evidence>
<keyword evidence="10" id="KW-0460">Magnesium</keyword>
<dbReference type="KEGG" id="ehx:EMIHUDRAFT_452494"/>
<comment type="catalytic activity">
    <reaction evidence="6">
        <text>L-threonyl-[protein] + ATP = O-phospho-L-threonyl-[protein] + ADP + H(+)</text>
        <dbReference type="Rhea" id="RHEA:46608"/>
        <dbReference type="Rhea" id="RHEA-COMP:11060"/>
        <dbReference type="Rhea" id="RHEA-COMP:11605"/>
        <dbReference type="ChEBI" id="CHEBI:15378"/>
        <dbReference type="ChEBI" id="CHEBI:30013"/>
        <dbReference type="ChEBI" id="CHEBI:30616"/>
        <dbReference type="ChEBI" id="CHEBI:61977"/>
        <dbReference type="ChEBI" id="CHEBI:456216"/>
        <dbReference type="EC" id="2.7.11.1"/>
    </reaction>
</comment>
<keyword evidence="4 10" id="KW-0418">Kinase</keyword>
<dbReference type="InterPro" id="IPR050117">
    <property type="entry name" value="MAPK"/>
</dbReference>
<evidence type="ECO:0000256" key="1">
    <source>
        <dbReference type="ARBA" id="ARBA00022527"/>
    </source>
</evidence>
<reference evidence="14" key="1">
    <citation type="journal article" date="2013" name="Nature">
        <title>Pan genome of the phytoplankton Emiliania underpins its global distribution.</title>
        <authorList>
            <person name="Read B.A."/>
            <person name="Kegel J."/>
            <person name="Klute M.J."/>
            <person name="Kuo A."/>
            <person name="Lefebvre S.C."/>
            <person name="Maumus F."/>
            <person name="Mayer C."/>
            <person name="Miller J."/>
            <person name="Monier A."/>
            <person name="Salamov A."/>
            <person name="Young J."/>
            <person name="Aguilar M."/>
            <person name="Claverie J.M."/>
            <person name="Frickenhaus S."/>
            <person name="Gonzalez K."/>
            <person name="Herman E.K."/>
            <person name="Lin Y.C."/>
            <person name="Napier J."/>
            <person name="Ogata H."/>
            <person name="Sarno A.F."/>
            <person name="Shmutz J."/>
            <person name="Schroeder D."/>
            <person name="de Vargas C."/>
            <person name="Verret F."/>
            <person name="von Dassow P."/>
            <person name="Valentin K."/>
            <person name="Van de Peer Y."/>
            <person name="Wheeler G."/>
            <person name="Dacks J.B."/>
            <person name="Delwiche C.F."/>
            <person name="Dyhrman S.T."/>
            <person name="Glockner G."/>
            <person name="John U."/>
            <person name="Richards T."/>
            <person name="Worden A.Z."/>
            <person name="Zhang X."/>
            <person name="Grigoriev I.V."/>
            <person name="Allen A.E."/>
            <person name="Bidle K."/>
            <person name="Borodovsky M."/>
            <person name="Bowler C."/>
            <person name="Brownlee C."/>
            <person name="Cock J.M."/>
            <person name="Elias M."/>
            <person name="Gladyshev V.N."/>
            <person name="Groth M."/>
            <person name="Guda C."/>
            <person name="Hadaegh A."/>
            <person name="Iglesias-Rodriguez M.D."/>
            <person name="Jenkins J."/>
            <person name="Jones B.M."/>
            <person name="Lawson T."/>
            <person name="Leese F."/>
            <person name="Lindquist E."/>
            <person name="Lobanov A."/>
            <person name="Lomsadze A."/>
            <person name="Malik S.B."/>
            <person name="Marsh M.E."/>
            <person name="Mackinder L."/>
            <person name="Mock T."/>
            <person name="Mueller-Roeber B."/>
            <person name="Pagarete A."/>
            <person name="Parker M."/>
            <person name="Probert I."/>
            <person name="Quesneville H."/>
            <person name="Raines C."/>
            <person name="Rensing S.A."/>
            <person name="Riano-Pachon D.M."/>
            <person name="Richier S."/>
            <person name="Rokitta S."/>
            <person name="Shiraiwa Y."/>
            <person name="Soanes D.M."/>
            <person name="van der Giezen M."/>
            <person name="Wahlund T.M."/>
            <person name="Williams B."/>
            <person name="Wilson W."/>
            <person name="Wolfe G."/>
            <person name="Wurch L.L."/>
        </authorList>
    </citation>
    <scope>NUCLEOTIDE SEQUENCE</scope>
</reference>
<dbReference type="InterPro" id="IPR000719">
    <property type="entry name" value="Prot_kinase_dom"/>
</dbReference>
<dbReference type="FunFam" id="1.10.510.10:FF:000405">
    <property type="entry name" value="Mitogen-activated protein kinase"/>
    <property type="match status" value="1"/>
</dbReference>
<keyword evidence="14" id="KW-1185">Reference proteome</keyword>
<evidence type="ECO:0000256" key="2">
    <source>
        <dbReference type="ARBA" id="ARBA00022679"/>
    </source>
</evidence>
<dbReference type="PaxDb" id="2903-EOD11099"/>
<dbReference type="InterPro" id="IPR017441">
    <property type="entry name" value="Protein_kinase_ATP_BS"/>
</dbReference>
<dbReference type="InterPro" id="IPR008271">
    <property type="entry name" value="Ser/Thr_kinase_AS"/>
</dbReference>
<evidence type="ECO:0000256" key="6">
    <source>
        <dbReference type="ARBA" id="ARBA00047899"/>
    </source>
</evidence>
<keyword evidence="3 8" id="KW-0547">Nucleotide-binding</keyword>
<feature type="domain" description="Protein kinase" evidence="12">
    <location>
        <begin position="36"/>
        <end position="359"/>
    </location>
</feature>
<dbReference type="RefSeq" id="XP_005763528.1">
    <property type="nucleotide sequence ID" value="XM_005763471.1"/>
</dbReference>
<name>A0A0D3IIL4_EMIH1</name>
<dbReference type="HOGENOM" id="CLU_626178_0_0_1"/>
<dbReference type="InterPro" id="IPR003527">
    <property type="entry name" value="MAP_kinase_CS"/>
</dbReference>
<feature type="region of interest" description="Disordered" evidence="11">
    <location>
        <begin position="385"/>
        <end position="438"/>
    </location>
</feature>
<evidence type="ECO:0000313" key="13">
    <source>
        <dbReference type="EnsemblProtists" id="EOD11099"/>
    </source>
</evidence>
<dbReference type="eggNOG" id="KOG0660">
    <property type="taxonomic scope" value="Eukaryota"/>
</dbReference>
<dbReference type="Gene3D" id="3.30.200.20">
    <property type="entry name" value="Phosphorylase Kinase, domain 1"/>
    <property type="match status" value="1"/>
</dbReference>
<comment type="catalytic activity">
    <reaction evidence="7">
        <text>L-seryl-[protein] + ATP = O-phospho-L-seryl-[protein] + ADP + H(+)</text>
        <dbReference type="Rhea" id="RHEA:17989"/>
        <dbReference type="Rhea" id="RHEA-COMP:9863"/>
        <dbReference type="Rhea" id="RHEA-COMP:11604"/>
        <dbReference type="ChEBI" id="CHEBI:15378"/>
        <dbReference type="ChEBI" id="CHEBI:29999"/>
        <dbReference type="ChEBI" id="CHEBI:30616"/>
        <dbReference type="ChEBI" id="CHEBI:83421"/>
        <dbReference type="ChEBI" id="CHEBI:456216"/>
        <dbReference type="EC" id="2.7.11.1"/>
    </reaction>
</comment>
<evidence type="ECO:0000256" key="8">
    <source>
        <dbReference type="PROSITE-ProRule" id="PRU10141"/>
    </source>
</evidence>
<evidence type="ECO:0000256" key="5">
    <source>
        <dbReference type="ARBA" id="ARBA00022840"/>
    </source>
</evidence>
<reference evidence="13" key="2">
    <citation type="submission" date="2024-10" db="UniProtKB">
        <authorList>
            <consortium name="EnsemblProtists"/>
        </authorList>
    </citation>
    <scope>IDENTIFICATION</scope>
</reference>
<evidence type="ECO:0000256" key="3">
    <source>
        <dbReference type="ARBA" id="ARBA00022741"/>
    </source>
</evidence>
<proteinExistence type="inferred from homology"/>
<dbReference type="PROSITE" id="PS01351">
    <property type="entry name" value="MAPK"/>
    <property type="match status" value="1"/>
</dbReference>
<evidence type="ECO:0000256" key="4">
    <source>
        <dbReference type="ARBA" id="ARBA00022777"/>
    </source>
</evidence>
<keyword evidence="2 10" id="KW-0808">Transferase</keyword>
<evidence type="ECO:0000256" key="7">
    <source>
        <dbReference type="ARBA" id="ARBA00048679"/>
    </source>
</evidence>
<protein>
    <recommendedName>
        <fullName evidence="10">Mitogen-activated protein kinase</fullName>
        <ecNumber evidence="10">2.7.11.24</ecNumber>
    </recommendedName>
</protein>
<dbReference type="Gene3D" id="1.10.510.10">
    <property type="entry name" value="Transferase(Phosphotransferase) domain 1"/>
    <property type="match status" value="1"/>
</dbReference>
<dbReference type="STRING" id="2903.R1DQZ6"/>
<evidence type="ECO:0000259" key="12">
    <source>
        <dbReference type="PROSITE" id="PS50011"/>
    </source>
</evidence>
<comment type="activity regulation">
    <text evidence="10">Activated by threonine and tyrosine phosphorylation.</text>
</comment>
<dbReference type="PROSITE" id="PS50011">
    <property type="entry name" value="PROTEIN_KINASE_DOM"/>
    <property type="match status" value="1"/>
</dbReference>
<dbReference type="PROSITE" id="PS00108">
    <property type="entry name" value="PROTEIN_KINASE_ST"/>
    <property type="match status" value="1"/>
</dbReference>
<dbReference type="SUPFAM" id="SSF56112">
    <property type="entry name" value="Protein kinase-like (PK-like)"/>
    <property type="match status" value="1"/>
</dbReference>
<dbReference type="InterPro" id="IPR011009">
    <property type="entry name" value="Kinase-like_dom_sf"/>
</dbReference>
<dbReference type="AlphaFoldDB" id="A0A0D3IIL4"/>
<dbReference type="GO" id="GO:0005524">
    <property type="term" value="F:ATP binding"/>
    <property type="evidence" value="ECO:0007669"/>
    <property type="project" value="UniProtKB-UniRule"/>
</dbReference>